<dbReference type="CDD" id="cd00198">
    <property type="entry name" value="vWFA"/>
    <property type="match status" value="1"/>
</dbReference>
<reference evidence="1 2" key="1">
    <citation type="submission" date="2019-07" db="EMBL/GenBank/DDBJ databases">
        <title>Whole genome shotgun sequence of Microvirga aerophila NBRC 106136.</title>
        <authorList>
            <person name="Hosoyama A."/>
            <person name="Uohara A."/>
            <person name="Ohji S."/>
            <person name="Ichikawa N."/>
        </authorList>
    </citation>
    <scope>NUCLEOTIDE SEQUENCE [LARGE SCALE GENOMIC DNA]</scope>
    <source>
        <strain evidence="1 2">NBRC 106136</strain>
    </source>
</reference>
<gene>
    <name evidence="1" type="ORF">MAE02_64910</name>
</gene>
<dbReference type="RefSeq" id="WP_114188922.1">
    <property type="nucleotide sequence ID" value="NZ_BJYU01000246.1"/>
</dbReference>
<evidence type="ECO:0000313" key="1">
    <source>
        <dbReference type="EMBL" id="GEO18795.1"/>
    </source>
</evidence>
<evidence type="ECO:0000313" key="2">
    <source>
        <dbReference type="Proteomes" id="UP000321085"/>
    </source>
</evidence>
<dbReference type="InterPro" id="IPR010607">
    <property type="entry name" value="DUF1194"/>
</dbReference>
<sequence length="260" mass="28544">MLRPRNAWVPLLMPVLLLACVPGSLRAQTEIDLALVLAVDASRSMDPDERELQRQGYVEAFRSPMLHRAIQRGVLGQVAVTYIDWPDASDQRTVVPWTLIRQPDEALNFAERLAGMSMQRVLGSTSISGAIDFSLHLLMASPFAATRKVINISGDGANNHGRPVTEARDEAVAQGGTINGLALMLKRPEGPFEIHNVDDYYRDCVIGGLGAFMMAVREGRDFAEAIKAKIIREITNPSAVPTIQKTSAQPRMNCLDPVTR</sequence>
<dbReference type="InterPro" id="IPR036465">
    <property type="entry name" value="vWFA_dom_sf"/>
</dbReference>
<dbReference type="AlphaFoldDB" id="A0A512C3K7"/>
<dbReference type="EMBL" id="BJYU01000246">
    <property type="protein sequence ID" value="GEO18795.1"/>
    <property type="molecule type" value="Genomic_DNA"/>
</dbReference>
<dbReference type="Gene3D" id="3.40.50.410">
    <property type="entry name" value="von Willebrand factor, type A domain"/>
    <property type="match status" value="1"/>
</dbReference>
<organism evidence="1 2">
    <name type="scientific">Microvirga aerophila</name>
    <dbReference type="NCBI Taxonomy" id="670291"/>
    <lineage>
        <taxon>Bacteria</taxon>
        <taxon>Pseudomonadati</taxon>
        <taxon>Pseudomonadota</taxon>
        <taxon>Alphaproteobacteria</taxon>
        <taxon>Hyphomicrobiales</taxon>
        <taxon>Methylobacteriaceae</taxon>
        <taxon>Microvirga</taxon>
    </lineage>
</organism>
<dbReference type="Pfam" id="PF06707">
    <property type="entry name" value="DUF1194"/>
    <property type="match status" value="1"/>
</dbReference>
<keyword evidence="2" id="KW-1185">Reference proteome</keyword>
<dbReference type="PROSITE" id="PS51257">
    <property type="entry name" value="PROKAR_LIPOPROTEIN"/>
    <property type="match status" value="1"/>
</dbReference>
<name>A0A512C3K7_9HYPH</name>
<protein>
    <recommendedName>
        <fullName evidence="3">VWFA domain-containing protein</fullName>
    </recommendedName>
</protein>
<evidence type="ECO:0008006" key="3">
    <source>
        <dbReference type="Google" id="ProtNLM"/>
    </source>
</evidence>
<dbReference type="OrthoDB" id="9792179at2"/>
<comment type="caution">
    <text evidence="1">The sequence shown here is derived from an EMBL/GenBank/DDBJ whole genome shotgun (WGS) entry which is preliminary data.</text>
</comment>
<dbReference type="Proteomes" id="UP000321085">
    <property type="component" value="Unassembled WGS sequence"/>
</dbReference>
<proteinExistence type="predicted"/>
<dbReference type="SUPFAM" id="SSF53300">
    <property type="entry name" value="vWA-like"/>
    <property type="match status" value="1"/>
</dbReference>
<accession>A0A512C3K7</accession>